<name>A0A2S7IU39_9HYPH</name>
<dbReference type="InterPro" id="IPR000999">
    <property type="entry name" value="RNase_III_dom"/>
</dbReference>
<comment type="caution">
    <text evidence="2">The sequence shown here is derived from an EMBL/GenBank/DDBJ whole genome shotgun (WGS) entry which is preliminary data.</text>
</comment>
<dbReference type="GO" id="GO:0004525">
    <property type="term" value="F:ribonuclease III activity"/>
    <property type="evidence" value="ECO:0007669"/>
    <property type="project" value="UniProtKB-EC"/>
</dbReference>
<dbReference type="InterPro" id="IPR036389">
    <property type="entry name" value="RNase_III_sf"/>
</dbReference>
<dbReference type="RefSeq" id="WP_280952392.1">
    <property type="nucleotide sequence ID" value="NZ_PTRC01000185.1"/>
</dbReference>
<feature type="domain" description="RNase III" evidence="1">
    <location>
        <begin position="1"/>
        <end position="83"/>
    </location>
</feature>
<protein>
    <submittedName>
        <fullName evidence="2">Ribonuclease III</fullName>
        <ecNumber evidence="2">3.1.26.3</ecNumber>
    </submittedName>
</protein>
<dbReference type="Proteomes" id="UP000238493">
    <property type="component" value="Unassembled WGS sequence"/>
</dbReference>
<evidence type="ECO:0000313" key="3">
    <source>
        <dbReference type="Proteomes" id="UP000238493"/>
    </source>
</evidence>
<proteinExistence type="predicted"/>
<reference evidence="2 3" key="1">
    <citation type="submission" date="2018-02" db="EMBL/GenBank/DDBJ databases">
        <title>Draft genome sequence of Ochrobactrum oryzae found in Brazil.</title>
        <authorList>
            <person name="Cerdeira L."/>
            <person name="Andrade F."/>
            <person name="Zacariotto T."/>
            <person name="Barbosa B."/>
            <person name="Santos S."/>
            <person name="Cassetari V."/>
            <person name="Lincopan N."/>
        </authorList>
    </citation>
    <scope>NUCLEOTIDE SEQUENCE [LARGE SCALE GENOMIC DNA]</scope>
    <source>
        <strain evidence="2 3">OA447</strain>
    </source>
</reference>
<dbReference type="PROSITE" id="PS50142">
    <property type="entry name" value="RNASE_3_2"/>
    <property type="match status" value="1"/>
</dbReference>
<dbReference type="GO" id="GO:0006396">
    <property type="term" value="P:RNA processing"/>
    <property type="evidence" value="ECO:0007669"/>
    <property type="project" value="InterPro"/>
</dbReference>
<dbReference type="Pfam" id="PF14622">
    <property type="entry name" value="Ribonucleas_3_3"/>
    <property type="match status" value="1"/>
</dbReference>
<organism evidence="2 3">
    <name type="scientific">Brucella oryzae</name>
    <dbReference type="NCBI Taxonomy" id="335286"/>
    <lineage>
        <taxon>Bacteria</taxon>
        <taxon>Pseudomonadati</taxon>
        <taxon>Pseudomonadota</taxon>
        <taxon>Alphaproteobacteria</taxon>
        <taxon>Hyphomicrobiales</taxon>
        <taxon>Brucellaceae</taxon>
        <taxon>Brucella/Ochrobactrum group</taxon>
        <taxon>Brucella</taxon>
    </lineage>
</organism>
<dbReference type="EC" id="3.1.26.3" evidence="2"/>
<feature type="non-terminal residue" evidence="2">
    <location>
        <position position="98"/>
    </location>
</feature>
<dbReference type="EMBL" id="PTRC01000185">
    <property type="protein sequence ID" value="PQA71486.1"/>
    <property type="molecule type" value="Genomic_DNA"/>
</dbReference>
<evidence type="ECO:0000259" key="1">
    <source>
        <dbReference type="PROSITE" id="PS50142"/>
    </source>
</evidence>
<keyword evidence="2" id="KW-0378">Hydrolase</keyword>
<evidence type="ECO:0000313" key="2">
    <source>
        <dbReference type="EMBL" id="PQA71486.1"/>
    </source>
</evidence>
<accession>A0A2S7IU39</accession>
<gene>
    <name evidence="2" type="ORF">C3731_21900</name>
</gene>
<feature type="non-terminal residue" evidence="2">
    <location>
        <position position="1"/>
    </location>
</feature>
<dbReference type="AlphaFoldDB" id="A0A2S7IU39"/>
<keyword evidence="3" id="KW-1185">Reference proteome</keyword>
<dbReference type="CDD" id="cd00593">
    <property type="entry name" value="RIBOc"/>
    <property type="match status" value="1"/>
</dbReference>
<dbReference type="Gene3D" id="1.10.1520.10">
    <property type="entry name" value="Ribonuclease III domain"/>
    <property type="match status" value="1"/>
</dbReference>
<dbReference type="SUPFAM" id="SSF69065">
    <property type="entry name" value="RNase III domain-like"/>
    <property type="match status" value="1"/>
</dbReference>
<sequence length="98" mass="10912">RVLGLTVAEMIFDEFPEASEGELSFRLNALVNAETCAAIADEIVLADLIHPGSDIKSRHDKRLLHVRAAVVEALISTIYLDAGREALPPFVKREWDKR</sequence>